<dbReference type="InterPro" id="IPR022555">
    <property type="entry name" value="DUF2577"/>
</dbReference>
<evidence type="ECO:0000313" key="1">
    <source>
        <dbReference type="EMBL" id="MBW6408960.1"/>
    </source>
</evidence>
<dbReference type="Proteomes" id="UP001519921">
    <property type="component" value="Unassembled WGS sequence"/>
</dbReference>
<organism evidence="1 2">
    <name type="scientific">Clostridium weizhouense</name>
    <dbReference type="NCBI Taxonomy" id="2859781"/>
    <lineage>
        <taxon>Bacteria</taxon>
        <taxon>Bacillati</taxon>
        <taxon>Bacillota</taxon>
        <taxon>Clostridia</taxon>
        <taxon>Eubacteriales</taxon>
        <taxon>Clostridiaceae</taxon>
        <taxon>Clostridium</taxon>
    </lineage>
</organism>
<dbReference type="EMBL" id="JAHXPT010000002">
    <property type="protein sequence ID" value="MBW6408960.1"/>
    <property type="molecule type" value="Genomic_DNA"/>
</dbReference>
<gene>
    <name evidence="1" type="ORF">KYD98_02550</name>
</gene>
<evidence type="ECO:0000313" key="2">
    <source>
        <dbReference type="Proteomes" id="UP001519921"/>
    </source>
</evidence>
<dbReference type="Pfam" id="PF10844">
    <property type="entry name" value="DUF2577"/>
    <property type="match status" value="1"/>
</dbReference>
<sequence length="114" mass="13188">MASSFDEFWNSIDLQQKKNTVEEPFKIAEVTSIDPLVVELEGLPLYKNNLYINPYLLAWYEEVNIITSTNDNHNHTISTIYHYSKLKIGSNVVCYGIEHNGTEYQRYVVLGVIE</sequence>
<keyword evidence="2" id="KW-1185">Reference proteome</keyword>
<dbReference type="RefSeq" id="WP_219778026.1">
    <property type="nucleotide sequence ID" value="NZ_JAHXPT010000002.1"/>
</dbReference>
<comment type="caution">
    <text evidence="1">The sequence shown here is derived from an EMBL/GenBank/DDBJ whole genome shotgun (WGS) entry which is preliminary data.</text>
</comment>
<name>A0ABS7AN87_9CLOT</name>
<reference evidence="1 2" key="1">
    <citation type="submission" date="2021-07" db="EMBL/GenBank/DDBJ databases">
        <title>Clostridium weizhouense sp. nov., an anaerobic bacterium isolated from activated sludge of Petroleum wastewater.</title>
        <authorList>
            <person name="Li Q."/>
        </authorList>
    </citation>
    <scope>NUCLEOTIDE SEQUENCE [LARGE SCALE GENOMIC DNA]</scope>
    <source>
        <strain evidence="1 2">YB-6</strain>
    </source>
</reference>
<protein>
    <submittedName>
        <fullName evidence="1">DUF2577 domain-containing protein</fullName>
    </submittedName>
</protein>
<accession>A0ABS7AN87</accession>
<proteinExistence type="predicted"/>